<dbReference type="Pfam" id="PF05872">
    <property type="entry name" value="HerA_C"/>
    <property type="match status" value="1"/>
</dbReference>
<gene>
    <name evidence="3" type="ORF">FEF34_19600</name>
</gene>
<feature type="region of interest" description="Disordered" evidence="1">
    <location>
        <begin position="1"/>
        <end position="35"/>
    </location>
</feature>
<keyword evidence="4" id="KW-1185">Reference proteome</keyword>
<dbReference type="OrthoDB" id="9758751at2"/>
<evidence type="ECO:0000256" key="1">
    <source>
        <dbReference type="SAM" id="MobiDB-lite"/>
    </source>
</evidence>
<feature type="compositionally biased region" description="Low complexity" evidence="1">
    <location>
        <begin position="86"/>
        <end position="99"/>
    </location>
</feature>
<reference evidence="3 4" key="1">
    <citation type="submission" date="2019-05" db="EMBL/GenBank/DDBJ databases">
        <title>Streptomyces marianii sp. nov., a novel marine actinomycete from southern coast of India.</title>
        <authorList>
            <person name="Iniyan A.M."/>
            <person name="Wink J."/>
            <person name="Ramprasad E."/>
            <person name="Ramana C.V."/>
            <person name="Bunk B."/>
            <person name="Sproer C."/>
            <person name="Joseph F.-J.R.S."/>
            <person name="Vincent S.G.P."/>
        </authorList>
    </citation>
    <scope>NUCLEOTIDE SEQUENCE [LARGE SCALE GENOMIC DNA]</scope>
    <source>
        <strain evidence="3 4">ICN19</strain>
    </source>
</reference>
<accession>A0A5R9E4U1</accession>
<evidence type="ECO:0000259" key="2">
    <source>
        <dbReference type="Pfam" id="PF05872"/>
    </source>
</evidence>
<organism evidence="3 4">
    <name type="scientific">Streptomyces marianii</name>
    <dbReference type="NCBI Taxonomy" id="1817406"/>
    <lineage>
        <taxon>Bacteria</taxon>
        <taxon>Bacillati</taxon>
        <taxon>Actinomycetota</taxon>
        <taxon>Actinomycetes</taxon>
        <taxon>Kitasatosporales</taxon>
        <taxon>Streptomycetaceae</taxon>
        <taxon>Streptomyces</taxon>
    </lineage>
</organism>
<proteinExistence type="predicted"/>
<feature type="region of interest" description="Disordered" evidence="1">
    <location>
        <begin position="70"/>
        <end position="127"/>
    </location>
</feature>
<name>A0A5R9E4U1_9ACTN</name>
<comment type="caution">
    <text evidence="3">The sequence shown here is derived from an EMBL/GenBank/DDBJ whole genome shotgun (WGS) entry which is preliminary data.</text>
</comment>
<dbReference type="AlphaFoldDB" id="A0A5R9E4U1"/>
<dbReference type="Proteomes" id="UP000305921">
    <property type="component" value="Unassembled WGS sequence"/>
</dbReference>
<dbReference type="InterPro" id="IPR033186">
    <property type="entry name" value="HerA_C"/>
</dbReference>
<evidence type="ECO:0000313" key="3">
    <source>
        <dbReference type="EMBL" id="TLQ44978.1"/>
    </source>
</evidence>
<sequence length="127" mass="13336">MPARGARPDPSALRAFTADGAKAPQTTVRTFPDSPDDLEAVLHRAGHGEAVVTVLSEPRAPTTAAARLRAPRSLMGPVGETRLGGRRPAVAARRAGASGQRRRRRERGPVPRFARDGSGSSVPAATR</sequence>
<dbReference type="EMBL" id="VAWE01000001">
    <property type="protein sequence ID" value="TLQ44978.1"/>
    <property type="molecule type" value="Genomic_DNA"/>
</dbReference>
<feature type="domain" description="Helicase HerA-like C-terminal" evidence="2">
    <location>
        <begin position="12"/>
        <end position="81"/>
    </location>
</feature>
<evidence type="ECO:0000313" key="4">
    <source>
        <dbReference type="Proteomes" id="UP000305921"/>
    </source>
</evidence>
<feature type="compositionally biased region" description="Polar residues" evidence="1">
    <location>
        <begin position="118"/>
        <end position="127"/>
    </location>
</feature>
<protein>
    <submittedName>
        <fullName evidence="3">DUF853 family protein</fullName>
    </submittedName>
</protein>